<organism evidence="7 8">
    <name type="scientific">Phytophthora nicotianae P10297</name>
    <dbReference type="NCBI Taxonomy" id="1317064"/>
    <lineage>
        <taxon>Eukaryota</taxon>
        <taxon>Sar</taxon>
        <taxon>Stramenopiles</taxon>
        <taxon>Oomycota</taxon>
        <taxon>Peronosporomycetes</taxon>
        <taxon>Peronosporales</taxon>
        <taxon>Peronosporaceae</taxon>
        <taxon>Phytophthora</taxon>
    </lineage>
</organism>
<evidence type="ECO:0000256" key="4">
    <source>
        <dbReference type="RuleBase" id="RU003792"/>
    </source>
</evidence>
<comment type="similarity">
    <text evidence="1 4">Belongs to the tRNA pseudouridine synthase TruA family.</text>
</comment>
<accession>W2YT92</accession>
<feature type="region of interest" description="Disordered" evidence="5">
    <location>
        <begin position="306"/>
        <end position="326"/>
    </location>
</feature>
<evidence type="ECO:0000256" key="2">
    <source>
        <dbReference type="ARBA" id="ARBA00022694"/>
    </source>
</evidence>
<dbReference type="InterPro" id="IPR020095">
    <property type="entry name" value="PsdUridine_synth_TruA_C"/>
</dbReference>
<dbReference type="EMBL" id="ANIY01002959">
    <property type="protein sequence ID" value="ETP38077.1"/>
    <property type="molecule type" value="Genomic_DNA"/>
</dbReference>
<keyword evidence="3 4" id="KW-0413">Isomerase</keyword>
<name>W2YT92_PHYNI</name>
<proteinExistence type="inferred from homology"/>
<evidence type="ECO:0000259" key="6">
    <source>
        <dbReference type="Pfam" id="PF01416"/>
    </source>
</evidence>
<comment type="catalytic activity">
    <reaction evidence="4">
        <text>uridine(38/39/40) in tRNA = pseudouridine(38/39/40) in tRNA</text>
        <dbReference type="Rhea" id="RHEA:22376"/>
        <dbReference type="Rhea" id="RHEA-COMP:10085"/>
        <dbReference type="Rhea" id="RHEA-COMP:10087"/>
        <dbReference type="ChEBI" id="CHEBI:65314"/>
        <dbReference type="ChEBI" id="CHEBI:65315"/>
        <dbReference type="EC" id="5.4.99.12"/>
    </reaction>
</comment>
<dbReference type="Pfam" id="PF01416">
    <property type="entry name" value="PseudoU_synth_1"/>
    <property type="match status" value="1"/>
</dbReference>
<reference evidence="7 8" key="1">
    <citation type="submission" date="2013-11" db="EMBL/GenBank/DDBJ databases">
        <title>The Genome Sequence of Phytophthora parasitica P10297.</title>
        <authorList>
            <consortium name="The Broad Institute Genomics Platform"/>
            <person name="Russ C."/>
            <person name="Tyler B."/>
            <person name="Panabieres F."/>
            <person name="Shan W."/>
            <person name="Tripathy S."/>
            <person name="Grunwald N."/>
            <person name="Machado M."/>
            <person name="Johnson C.S."/>
            <person name="Walker B."/>
            <person name="Young S.K."/>
            <person name="Zeng Q."/>
            <person name="Gargeya S."/>
            <person name="Fitzgerald M."/>
            <person name="Haas B."/>
            <person name="Abouelleil A."/>
            <person name="Allen A.W."/>
            <person name="Alvarado L."/>
            <person name="Arachchi H.M."/>
            <person name="Berlin A.M."/>
            <person name="Chapman S.B."/>
            <person name="Gainer-Dewar J."/>
            <person name="Goldberg J."/>
            <person name="Griggs A."/>
            <person name="Gujja S."/>
            <person name="Hansen M."/>
            <person name="Howarth C."/>
            <person name="Imamovic A."/>
            <person name="Ireland A."/>
            <person name="Larimer J."/>
            <person name="McCowan C."/>
            <person name="Murphy C."/>
            <person name="Pearson M."/>
            <person name="Poon T.W."/>
            <person name="Priest M."/>
            <person name="Roberts A."/>
            <person name="Saif S."/>
            <person name="Shea T."/>
            <person name="Sisk P."/>
            <person name="Sykes S."/>
            <person name="Wortman J."/>
            <person name="Nusbaum C."/>
            <person name="Birren B."/>
        </authorList>
    </citation>
    <scope>NUCLEOTIDE SEQUENCE [LARGE SCALE GENOMIC DNA]</scope>
    <source>
        <strain evidence="7 8">P10297</strain>
    </source>
</reference>
<dbReference type="GO" id="GO:0031119">
    <property type="term" value="P:tRNA pseudouridine synthesis"/>
    <property type="evidence" value="ECO:0007669"/>
    <property type="project" value="TreeGrafter"/>
</dbReference>
<dbReference type="InterPro" id="IPR020097">
    <property type="entry name" value="PsdUridine_synth_TruA_a/b_dom"/>
</dbReference>
<dbReference type="Proteomes" id="UP000018948">
    <property type="component" value="Unassembled WGS sequence"/>
</dbReference>
<dbReference type="PANTHER" id="PTHR11142:SF0">
    <property type="entry name" value="TRNA PSEUDOURIDINE SYNTHASE-LIKE 1"/>
    <property type="match status" value="1"/>
</dbReference>
<evidence type="ECO:0000256" key="5">
    <source>
        <dbReference type="SAM" id="MobiDB-lite"/>
    </source>
</evidence>
<dbReference type="EC" id="5.4.99.12" evidence="4"/>
<feature type="region of interest" description="Disordered" evidence="5">
    <location>
        <begin position="1"/>
        <end position="20"/>
    </location>
</feature>
<dbReference type="Gene3D" id="3.30.70.580">
    <property type="entry name" value="Pseudouridine synthase I, catalytic domain, N-terminal subdomain"/>
    <property type="match status" value="1"/>
</dbReference>
<dbReference type="SUPFAM" id="SSF55120">
    <property type="entry name" value="Pseudouridine synthase"/>
    <property type="match status" value="2"/>
</dbReference>
<dbReference type="GO" id="GO:0003723">
    <property type="term" value="F:RNA binding"/>
    <property type="evidence" value="ECO:0007669"/>
    <property type="project" value="InterPro"/>
</dbReference>
<gene>
    <name evidence="7" type="ORF">F442_14185</name>
</gene>
<dbReference type="OrthoDB" id="271910at2759"/>
<keyword evidence="2 4" id="KW-0819">tRNA processing</keyword>
<dbReference type="Gene3D" id="3.30.70.660">
    <property type="entry name" value="Pseudouridine synthase I, catalytic domain, C-terminal subdomain"/>
    <property type="match status" value="2"/>
</dbReference>
<dbReference type="InterPro" id="IPR001406">
    <property type="entry name" value="PsdUridine_synth_TruA"/>
</dbReference>
<dbReference type="InterPro" id="IPR020094">
    <property type="entry name" value="TruA/RsuA/RluB/E/F_N"/>
</dbReference>
<evidence type="ECO:0000256" key="1">
    <source>
        <dbReference type="ARBA" id="ARBA00009375"/>
    </source>
</evidence>
<feature type="compositionally biased region" description="Polar residues" evidence="5">
    <location>
        <begin position="1"/>
        <end position="11"/>
    </location>
</feature>
<dbReference type="AlphaFoldDB" id="W2YT92"/>
<sequence>METESSRTCSQKAIPPIEGSTRPKSDLNKVCLYFVFHWCTMSTETMESSDEDGPIATSTSWRYCLHIAYYGTGLVGWQRQQQETKSSSGHDSVQEVMEAAVTETLGASKRVNVTGVSRTDAGTHALYQFGFIRLNSELHMTLDELKDRINAKLGNGRVVVLGVTVPTMGPSRIRSRYKKYIYYLQQGHRPDLELGKYSWFLGRRLDIQRIRDALKFLEGTHDFRPFSQGLLKPKYEDMTTVRTVISAKVVVRRYVYYSHYQLRFKSLRLNVVGGSNVNFSLDPQVSGSGEEVIDVADMHREPSSSIVYDKHNSDDSNAVATGDHKKRKVEQAKVGATVHFVCIELVANGFLRHMVRRIIGTLRPIGEGAQPATRMQQVLNGEVQPGPSAPTKALWLHRTWLTQEEYDRDCAVECCTL</sequence>
<evidence type="ECO:0000313" key="7">
    <source>
        <dbReference type="EMBL" id="ETP38077.1"/>
    </source>
</evidence>
<dbReference type="InterPro" id="IPR020103">
    <property type="entry name" value="PsdUridine_synth_cat_dom_sf"/>
</dbReference>
<comment type="caution">
    <text evidence="7">The sequence shown here is derived from an EMBL/GenBank/DDBJ whole genome shotgun (WGS) entry which is preliminary data.</text>
</comment>
<feature type="domain" description="Pseudouridine synthase I TruA alpha/beta" evidence="6">
    <location>
        <begin position="324"/>
        <end position="389"/>
    </location>
</feature>
<dbReference type="GO" id="GO:0160147">
    <property type="term" value="F:tRNA pseudouridine(38-40) synthase activity"/>
    <property type="evidence" value="ECO:0007669"/>
    <property type="project" value="UniProtKB-EC"/>
</dbReference>
<evidence type="ECO:0000313" key="8">
    <source>
        <dbReference type="Proteomes" id="UP000018948"/>
    </source>
</evidence>
<dbReference type="HAMAP" id="MF_00171">
    <property type="entry name" value="TruA"/>
    <property type="match status" value="1"/>
</dbReference>
<protein>
    <recommendedName>
        <fullName evidence="4">tRNA pseudouridine synthase</fullName>
        <ecNumber evidence="4">5.4.99.12</ecNumber>
    </recommendedName>
</protein>
<dbReference type="PANTHER" id="PTHR11142">
    <property type="entry name" value="PSEUDOURIDYLATE SYNTHASE"/>
    <property type="match status" value="1"/>
</dbReference>
<evidence type="ECO:0000256" key="3">
    <source>
        <dbReference type="ARBA" id="ARBA00023235"/>
    </source>
</evidence>